<keyword evidence="2" id="KW-1185">Reference proteome</keyword>
<dbReference type="OrthoDB" id="9800698at2"/>
<dbReference type="InterPro" id="IPR027417">
    <property type="entry name" value="P-loop_NTPase"/>
</dbReference>
<dbReference type="InterPro" id="IPR052736">
    <property type="entry name" value="Stf3_sulfotransferase"/>
</dbReference>
<sequence length="315" mass="34961">MSGVLRQTALALQKCLSGFDASADADAASDLDELLAPIFVIGAPRTGSTLLFQAVLQHYHVAYISNLMALMPRWMLRVCSARRRCCSGYRSSPRQSRFGYVSGLCAPNEAGAVLRHWFGFPADAPHVDRVRATVATIARLARAPLFVKNQVNTTRVDALLSIFPAARLLFLTRDPVFTAQSLIMSRRVLSTDDRQWWSVAPSGYETVLEREPLYQVLWQVDRLEELALAACLAHPQQALVVTYEALCEQTASTLTGIGQAFQLQATGIDAPPLDSANRVRLPADEWERLNALHAHHFASNARERAYRRYAIRVIG</sequence>
<evidence type="ECO:0000313" key="2">
    <source>
        <dbReference type="Proteomes" id="UP000004200"/>
    </source>
</evidence>
<protein>
    <recommendedName>
        <fullName evidence="3">Sulfotransferase</fullName>
    </recommendedName>
</protein>
<dbReference type="SUPFAM" id="SSF52540">
    <property type="entry name" value="P-loop containing nucleoside triphosphate hydrolases"/>
    <property type="match status" value="1"/>
</dbReference>
<dbReference type="Proteomes" id="UP000004200">
    <property type="component" value="Unassembled WGS sequence"/>
</dbReference>
<name>G2E2W9_9GAMM</name>
<dbReference type="AlphaFoldDB" id="G2E2W9"/>
<dbReference type="STRING" id="765913.ThidrDRAFT_2632"/>
<reference evidence="1 2" key="1">
    <citation type="submission" date="2011-06" db="EMBL/GenBank/DDBJ databases">
        <title>The draft genome of Thiorhodococcus drewsii AZ1.</title>
        <authorList>
            <consortium name="US DOE Joint Genome Institute (JGI-PGF)"/>
            <person name="Lucas S."/>
            <person name="Han J."/>
            <person name="Lapidus A."/>
            <person name="Cheng J.-F."/>
            <person name="Goodwin L."/>
            <person name="Pitluck S."/>
            <person name="Peters L."/>
            <person name="Land M.L."/>
            <person name="Hauser L."/>
            <person name="Vogl K."/>
            <person name="Liu Z."/>
            <person name="Imhoff J."/>
            <person name="Thiel V."/>
            <person name="Frigaard N.-U."/>
            <person name="Bryant D.A."/>
            <person name="Woyke T.J."/>
        </authorList>
    </citation>
    <scope>NUCLEOTIDE SEQUENCE [LARGE SCALE GENOMIC DNA]</scope>
    <source>
        <strain evidence="1 2">AZ1</strain>
    </source>
</reference>
<dbReference type="EMBL" id="AFWT01000018">
    <property type="protein sequence ID" value="EGV30431.1"/>
    <property type="molecule type" value="Genomic_DNA"/>
</dbReference>
<dbReference type="eggNOG" id="ENOG502Z83U">
    <property type="taxonomic scope" value="Bacteria"/>
</dbReference>
<gene>
    <name evidence="1" type="ORF">ThidrDRAFT_2632</name>
</gene>
<proteinExistence type="predicted"/>
<comment type="caution">
    <text evidence="1">The sequence shown here is derived from an EMBL/GenBank/DDBJ whole genome shotgun (WGS) entry which is preliminary data.</text>
</comment>
<organism evidence="1 2">
    <name type="scientific">Thiorhodococcus drewsii AZ1</name>
    <dbReference type="NCBI Taxonomy" id="765913"/>
    <lineage>
        <taxon>Bacteria</taxon>
        <taxon>Pseudomonadati</taxon>
        <taxon>Pseudomonadota</taxon>
        <taxon>Gammaproteobacteria</taxon>
        <taxon>Chromatiales</taxon>
        <taxon>Chromatiaceae</taxon>
        <taxon>Thiorhodococcus</taxon>
    </lineage>
</organism>
<evidence type="ECO:0000313" key="1">
    <source>
        <dbReference type="EMBL" id="EGV30431.1"/>
    </source>
</evidence>
<accession>G2E2W9</accession>
<dbReference type="Gene3D" id="3.40.50.300">
    <property type="entry name" value="P-loop containing nucleotide triphosphate hydrolases"/>
    <property type="match status" value="1"/>
</dbReference>
<evidence type="ECO:0008006" key="3">
    <source>
        <dbReference type="Google" id="ProtNLM"/>
    </source>
</evidence>
<dbReference type="RefSeq" id="WP_007041345.1">
    <property type="nucleotide sequence ID" value="NZ_AFWT01000018.1"/>
</dbReference>
<dbReference type="PANTHER" id="PTHR36451:SF1">
    <property type="entry name" value="OMEGA-HYDROXY-BETA-DIHYDROMENAQUINONE-9 SULFOTRANSFERASE STF3"/>
    <property type="match status" value="1"/>
</dbReference>
<dbReference type="Pfam" id="PF13469">
    <property type="entry name" value="Sulfotransfer_3"/>
    <property type="match status" value="1"/>
</dbReference>
<dbReference type="PANTHER" id="PTHR36451">
    <property type="entry name" value="PAPS-DEPENDENT SULFOTRANSFERASE STF3"/>
    <property type="match status" value="1"/>
</dbReference>